<keyword evidence="1" id="KW-0472">Membrane</keyword>
<gene>
    <name evidence="2" type="ORF">A3030_20440</name>
</gene>
<dbReference type="AlphaFoldDB" id="A0A5Z6EGD1"/>
<organism evidence="2">
    <name type="scientific">Salmonella senftenberg</name>
    <dbReference type="NCBI Taxonomy" id="28150"/>
    <lineage>
        <taxon>Bacteria</taxon>
        <taxon>Pseudomonadati</taxon>
        <taxon>Pseudomonadota</taxon>
        <taxon>Gammaproteobacteria</taxon>
        <taxon>Enterobacterales</taxon>
        <taxon>Enterobacteriaceae</taxon>
        <taxon>Salmonella</taxon>
    </lineage>
</organism>
<accession>A0A5Z6EGD1</accession>
<protein>
    <submittedName>
        <fullName evidence="2">Uncharacterized protein</fullName>
    </submittedName>
</protein>
<evidence type="ECO:0000256" key="1">
    <source>
        <dbReference type="SAM" id="Phobius"/>
    </source>
</evidence>
<keyword evidence="1" id="KW-1133">Transmembrane helix</keyword>
<feature type="transmembrane region" description="Helical" evidence="1">
    <location>
        <begin position="13"/>
        <end position="31"/>
    </location>
</feature>
<evidence type="ECO:0000313" key="2">
    <source>
        <dbReference type="EMBL" id="ECS3352198.1"/>
    </source>
</evidence>
<reference evidence="2" key="1">
    <citation type="submission" date="2018-07" db="EMBL/GenBank/DDBJ databases">
        <authorList>
            <consortium name="NARMS: The National Antimicrobial Resistance Monitoring System"/>
        </authorList>
    </citation>
    <scope>NUCLEOTIDE SEQUENCE</scope>
    <source>
        <strain evidence="2">CVM N57491F</strain>
    </source>
</reference>
<dbReference type="EMBL" id="AAKJGI010000025">
    <property type="protein sequence ID" value="ECS3352198.1"/>
    <property type="molecule type" value="Genomic_DNA"/>
</dbReference>
<keyword evidence="1" id="KW-0812">Transmembrane</keyword>
<comment type="caution">
    <text evidence="2">The sequence shown here is derived from an EMBL/GenBank/DDBJ whole genome shotgun (WGS) entry which is preliminary data.</text>
</comment>
<name>A0A5Z6EGD1_SALSE</name>
<sequence>MRYTMANFLYWDYVTYCFYGLFVFSIVLLGLQKVLKNRKQSCAAAKQAKGFEASSGVSGIHVSIQRPSHQNEGRVEALHENLGKNYDFDREYDFERY</sequence>
<proteinExistence type="predicted"/>